<keyword evidence="4 6" id="KW-0717">Septation</keyword>
<dbReference type="HAMAP" id="MF_00909">
    <property type="entry name" value="FtsZ"/>
    <property type="match status" value="1"/>
</dbReference>
<evidence type="ECO:0000313" key="11">
    <source>
        <dbReference type="Proteomes" id="UP001267426"/>
    </source>
</evidence>
<dbReference type="InterPro" id="IPR037103">
    <property type="entry name" value="Tubulin/FtsZ-like_C"/>
</dbReference>
<evidence type="ECO:0000256" key="7">
    <source>
        <dbReference type="SAM" id="MobiDB-lite"/>
    </source>
</evidence>
<dbReference type="PROSITE" id="PS01135">
    <property type="entry name" value="FTSZ_2"/>
    <property type="match status" value="1"/>
</dbReference>
<comment type="caution">
    <text evidence="10">The sequence shown here is derived from an EMBL/GenBank/DDBJ whole genome shotgun (WGS) entry which is preliminary data.</text>
</comment>
<evidence type="ECO:0000256" key="1">
    <source>
        <dbReference type="ARBA" id="ARBA00009690"/>
    </source>
</evidence>
<comment type="function">
    <text evidence="4 6">Essential cell division protein that forms a contractile ring structure (Z ring) at the future cell division site. The regulation of the ring assembly controls the timing and the location of cell division. One of the functions of the FtsZ ring is to recruit other cell division proteins to the septum to produce a new cell wall between the dividing cells. Binds GTP and shows GTPase activity.</text>
</comment>
<keyword evidence="4 6" id="KW-0131">Cell cycle</keyword>
<dbReference type="SMART" id="SM00864">
    <property type="entry name" value="Tubulin"/>
    <property type="match status" value="1"/>
</dbReference>
<keyword evidence="2 4" id="KW-0547">Nucleotide-binding</keyword>
<accession>A0ABU3BLW1</accession>
<name>A0ABU3BLW1_9BACT</name>
<dbReference type="InterPro" id="IPR036525">
    <property type="entry name" value="Tubulin/FtsZ_GTPase_sf"/>
</dbReference>
<dbReference type="InterPro" id="IPR008280">
    <property type="entry name" value="Tub_FtsZ_C"/>
</dbReference>
<evidence type="ECO:0000259" key="9">
    <source>
        <dbReference type="SMART" id="SM00865"/>
    </source>
</evidence>
<dbReference type="PANTHER" id="PTHR30314">
    <property type="entry name" value="CELL DIVISION PROTEIN FTSZ-RELATED"/>
    <property type="match status" value="1"/>
</dbReference>
<feature type="compositionally biased region" description="Basic and acidic residues" evidence="7">
    <location>
        <begin position="417"/>
        <end position="427"/>
    </location>
</feature>
<dbReference type="SUPFAM" id="SSF55307">
    <property type="entry name" value="Tubulin C-terminal domain-like"/>
    <property type="match status" value="1"/>
</dbReference>
<feature type="binding site" evidence="4">
    <location>
        <position position="146"/>
    </location>
    <ligand>
        <name>GTP</name>
        <dbReference type="ChEBI" id="CHEBI:37565"/>
    </ligand>
</feature>
<comment type="subunit">
    <text evidence="4">Homodimer. Polymerizes to form a dynamic ring structure in a strictly GTP-dependent manner. Interacts directly with several other division proteins.</text>
</comment>
<keyword evidence="11" id="KW-1185">Reference proteome</keyword>
<evidence type="ECO:0000259" key="8">
    <source>
        <dbReference type="SMART" id="SM00864"/>
    </source>
</evidence>
<gene>
    <name evidence="4 10" type="primary">ftsZ</name>
    <name evidence="10" type="ORF">RM540_00510</name>
</gene>
<reference evidence="10 11" key="1">
    <citation type="submission" date="2023-09" db="EMBL/GenBank/DDBJ databases">
        <authorList>
            <person name="Rey-Velasco X."/>
        </authorList>
    </citation>
    <scope>NUCLEOTIDE SEQUENCE [LARGE SCALE GENOMIC DNA]</scope>
    <source>
        <strain evidence="10 11">F394</strain>
    </source>
</reference>
<feature type="domain" description="Tubulin/FtsZ GTPase" evidence="8">
    <location>
        <begin position="20"/>
        <end position="212"/>
    </location>
</feature>
<dbReference type="RefSeq" id="WP_311661181.1">
    <property type="nucleotide sequence ID" value="NZ_JAVRHT010000001.1"/>
</dbReference>
<sequence length="438" mass="46619">MNSDFSTRFAFDDDAQDTALIRVIGVGGGGGNAVNNMLTKGIHGVEFVAVNTDAQALQANEAPTRIQMGRELTKGLGAGARPSVGAEAAQESHRDIEAALDGADMVFVAAGMGGGTGTGAAPVVAAIAKEMGILTVAVVTKPFVAEGRKRLRMAEQGIEALRETVDTLIIIPNERLLDVADDSTTLVEAFEMADDVLYNATRGISELITVHGLINLDFADIRTTMLDGGTALMSSAIKTGENRAQKAAQEAISSPLLDGISIAGARNVLVNITAGVDLGVREATQATAVIQNEAGDEAEVIFGTVIDETLGDSLRVTVIATGFDQVAREEEEEAPRRSVTLGAGRQGAPRYKGEDSLKVLDEPAFERRRPPEPPRPAPERLREDEELPGERPRPTPRGESDVARPGNVRRLPAQDVPRQERINKDDTDVPAFLRRMMD</sequence>
<feature type="region of interest" description="Disordered" evidence="7">
    <location>
        <begin position="327"/>
        <end position="438"/>
    </location>
</feature>
<evidence type="ECO:0000256" key="4">
    <source>
        <dbReference type="HAMAP-Rule" id="MF_00909"/>
    </source>
</evidence>
<protein>
    <recommendedName>
        <fullName evidence="4 5">Cell division protein FtsZ</fullName>
    </recommendedName>
</protein>
<dbReference type="Pfam" id="PF12327">
    <property type="entry name" value="FtsZ_C"/>
    <property type="match status" value="1"/>
</dbReference>
<feature type="binding site" evidence="4">
    <location>
        <begin position="28"/>
        <end position="32"/>
    </location>
    <ligand>
        <name>GTP</name>
        <dbReference type="ChEBI" id="CHEBI:37565"/>
    </ligand>
</feature>
<dbReference type="Gene3D" id="3.30.1330.20">
    <property type="entry name" value="Tubulin/FtsZ, C-terminal domain"/>
    <property type="match status" value="1"/>
</dbReference>
<dbReference type="GO" id="GO:0051301">
    <property type="term" value="P:cell division"/>
    <property type="evidence" value="ECO:0007669"/>
    <property type="project" value="UniProtKB-KW"/>
</dbReference>
<keyword evidence="4 6" id="KW-0132">Cell division</keyword>
<dbReference type="Pfam" id="PF00091">
    <property type="entry name" value="Tubulin"/>
    <property type="match status" value="1"/>
</dbReference>
<feature type="binding site" evidence="4">
    <location>
        <position position="150"/>
    </location>
    <ligand>
        <name>GTP</name>
        <dbReference type="ChEBI" id="CHEBI:37565"/>
    </ligand>
</feature>
<dbReference type="Gene3D" id="3.40.50.1440">
    <property type="entry name" value="Tubulin/FtsZ, GTPase domain"/>
    <property type="match status" value="1"/>
</dbReference>
<organism evidence="10 11">
    <name type="scientific">Rubrivirga litoralis</name>
    <dbReference type="NCBI Taxonomy" id="3075598"/>
    <lineage>
        <taxon>Bacteria</taxon>
        <taxon>Pseudomonadati</taxon>
        <taxon>Rhodothermota</taxon>
        <taxon>Rhodothermia</taxon>
        <taxon>Rhodothermales</taxon>
        <taxon>Rubricoccaceae</taxon>
        <taxon>Rubrivirga</taxon>
    </lineage>
</organism>
<evidence type="ECO:0000256" key="6">
    <source>
        <dbReference type="RuleBase" id="RU000631"/>
    </source>
</evidence>
<dbReference type="InterPro" id="IPR024757">
    <property type="entry name" value="FtsZ_C"/>
</dbReference>
<dbReference type="PROSITE" id="PS01134">
    <property type="entry name" value="FTSZ_1"/>
    <property type="match status" value="1"/>
</dbReference>
<feature type="compositionally biased region" description="Basic and acidic residues" evidence="7">
    <location>
        <begin position="351"/>
        <end position="402"/>
    </location>
</feature>
<evidence type="ECO:0000313" key="10">
    <source>
        <dbReference type="EMBL" id="MDT0630216.1"/>
    </source>
</evidence>
<dbReference type="InterPro" id="IPR003008">
    <property type="entry name" value="Tubulin_FtsZ_GTPase"/>
</dbReference>
<dbReference type="SMART" id="SM00865">
    <property type="entry name" value="Tubulin_C"/>
    <property type="match status" value="1"/>
</dbReference>
<dbReference type="PRINTS" id="PR00423">
    <property type="entry name" value="CELLDVISFTSZ"/>
</dbReference>
<comment type="similarity">
    <text evidence="1 4 6">Belongs to the FtsZ family.</text>
</comment>
<dbReference type="InterPro" id="IPR018316">
    <property type="entry name" value="Tubulin/FtsZ_2-layer-sand-dom"/>
</dbReference>
<dbReference type="InterPro" id="IPR000158">
    <property type="entry name" value="Cell_div_FtsZ"/>
</dbReference>
<evidence type="ECO:0000256" key="2">
    <source>
        <dbReference type="ARBA" id="ARBA00022741"/>
    </source>
</evidence>
<keyword evidence="3 4" id="KW-0342">GTP-binding</keyword>
<dbReference type="InterPro" id="IPR045061">
    <property type="entry name" value="FtsZ/CetZ"/>
</dbReference>
<keyword evidence="4" id="KW-0963">Cytoplasm</keyword>
<evidence type="ECO:0000256" key="5">
    <source>
        <dbReference type="NCBIfam" id="TIGR00065"/>
    </source>
</evidence>
<dbReference type="CDD" id="cd02201">
    <property type="entry name" value="FtsZ_type1"/>
    <property type="match status" value="1"/>
</dbReference>
<dbReference type="SUPFAM" id="SSF52490">
    <property type="entry name" value="Tubulin nucleotide-binding domain-like"/>
    <property type="match status" value="1"/>
</dbReference>
<feature type="binding site" evidence="4">
    <location>
        <position position="194"/>
    </location>
    <ligand>
        <name>GTP</name>
        <dbReference type="ChEBI" id="CHEBI:37565"/>
    </ligand>
</feature>
<feature type="binding site" evidence="4">
    <location>
        <begin position="115"/>
        <end position="117"/>
    </location>
    <ligand>
        <name>GTP</name>
        <dbReference type="ChEBI" id="CHEBI:37565"/>
    </ligand>
</feature>
<dbReference type="PANTHER" id="PTHR30314:SF3">
    <property type="entry name" value="MITOCHONDRIAL DIVISION PROTEIN FSZA"/>
    <property type="match status" value="1"/>
</dbReference>
<feature type="domain" description="Tubulin/FtsZ 2-layer sandwich" evidence="9">
    <location>
        <begin position="214"/>
        <end position="332"/>
    </location>
</feature>
<evidence type="ECO:0000256" key="3">
    <source>
        <dbReference type="ARBA" id="ARBA00023134"/>
    </source>
</evidence>
<dbReference type="Proteomes" id="UP001267426">
    <property type="component" value="Unassembled WGS sequence"/>
</dbReference>
<proteinExistence type="inferred from homology"/>
<dbReference type="NCBIfam" id="TIGR00065">
    <property type="entry name" value="ftsZ"/>
    <property type="match status" value="1"/>
</dbReference>
<dbReference type="InterPro" id="IPR020805">
    <property type="entry name" value="Cell_div_FtsZ_CS"/>
</dbReference>
<dbReference type="EMBL" id="JAVRHT010000001">
    <property type="protein sequence ID" value="MDT0630216.1"/>
    <property type="molecule type" value="Genomic_DNA"/>
</dbReference>
<comment type="subcellular location">
    <subcellularLocation>
        <location evidence="4">Cytoplasm</location>
    </subcellularLocation>
    <text evidence="4">Assembles at midcell at the inner surface of the cytoplasmic membrane.</text>
</comment>